<dbReference type="Gene3D" id="3.20.20.450">
    <property type="entry name" value="EAL domain"/>
    <property type="match status" value="1"/>
</dbReference>
<dbReference type="CDD" id="cd01948">
    <property type="entry name" value="EAL"/>
    <property type="match status" value="1"/>
</dbReference>
<dbReference type="STRING" id="1165689.SAMN02927914_06153"/>
<evidence type="ECO:0000259" key="1">
    <source>
        <dbReference type="PROSITE" id="PS50883"/>
    </source>
</evidence>
<dbReference type="InterPro" id="IPR001633">
    <property type="entry name" value="EAL_dom"/>
</dbReference>
<evidence type="ECO:0000313" key="2">
    <source>
        <dbReference type="EMBL" id="SDA98290.1"/>
    </source>
</evidence>
<gene>
    <name evidence="2" type="ORF">SAMN02927914_06153</name>
</gene>
<dbReference type="AlphaFoldDB" id="A0A1G5ZUM2"/>
<dbReference type="InterPro" id="IPR050706">
    <property type="entry name" value="Cyclic-di-GMP_PDE-like"/>
</dbReference>
<dbReference type="SMART" id="SM00052">
    <property type="entry name" value="EAL"/>
    <property type="match status" value="1"/>
</dbReference>
<reference evidence="2 3" key="1">
    <citation type="submission" date="2016-10" db="EMBL/GenBank/DDBJ databases">
        <authorList>
            <person name="de Groot N.N."/>
        </authorList>
    </citation>
    <scope>NUCLEOTIDE SEQUENCE [LARGE SCALE GENOMIC DNA]</scope>
    <source>
        <strain evidence="2 3">CGMCC 1.12097</strain>
    </source>
</reference>
<feature type="domain" description="EAL" evidence="1">
    <location>
        <begin position="1"/>
        <end position="102"/>
    </location>
</feature>
<dbReference type="InterPro" id="IPR035919">
    <property type="entry name" value="EAL_sf"/>
</dbReference>
<name>A0A1G5ZUM2_9HYPH</name>
<dbReference type="EMBL" id="FMXM01000030">
    <property type="protein sequence ID" value="SDA98290.1"/>
    <property type="molecule type" value="Genomic_DNA"/>
</dbReference>
<dbReference type="PANTHER" id="PTHR33121:SF70">
    <property type="entry name" value="SIGNALING PROTEIN YKOW"/>
    <property type="match status" value="1"/>
</dbReference>
<sequence>MVLDDFGTGYSSLSYLRRHAIDKLKIDRSFVRLLGEDSSATAIVRALIDLAIALDVEVTAEGVETEVQKALLIGMGCHQLQGYLLAPPLEAVQLLGLPGLSLGQSEPTPVRA</sequence>
<dbReference type="Pfam" id="PF00563">
    <property type="entry name" value="EAL"/>
    <property type="match status" value="1"/>
</dbReference>
<proteinExistence type="predicted"/>
<accession>A0A1G5ZUM2</accession>
<evidence type="ECO:0000313" key="3">
    <source>
        <dbReference type="Proteomes" id="UP000198588"/>
    </source>
</evidence>
<dbReference type="PROSITE" id="PS50883">
    <property type="entry name" value="EAL"/>
    <property type="match status" value="1"/>
</dbReference>
<dbReference type="PANTHER" id="PTHR33121">
    <property type="entry name" value="CYCLIC DI-GMP PHOSPHODIESTERASE PDEF"/>
    <property type="match status" value="1"/>
</dbReference>
<dbReference type="SUPFAM" id="SSF141868">
    <property type="entry name" value="EAL domain-like"/>
    <property type="match status" value="1"/>
</dbReference>
<protein>
    <submittedName>
        <fullName evidence="2">EAL domain-containing protein</fullName>
    </submittedName>
</protein>
<organism evidence="2 3">
    <name type="scientific">Mesorhizobium qingshengii</name>
    <dbReference type="NCBI Taxonomy" id="1165689"/>
    <lineage>
        <taxon>Bacteria</taxon>
        <taxon>Pseudomonadati</taxon>
        <taxon>Pseudomonadota</taxon>
        <taxon>Alphaproteobacteria</taxon>
        <taxon>Hyphomicrobiales</taxon>
        <taxon>Phyllobacteriaceae</taxon>
        <taxon>Mesorhizobium</taxon>
    </lineage>
</organism>
<dbReference type="GO" id="GO:0071111">
    <property type="term" value="F:cyclic-guanylate-specific phosphodiesterase activity"/>
    <property type="evidence" value="ECO:0007669"/>
    <property type="project" value="InterPro"/>
</dbReference>
<dbReference type="Proteomes" id="UP000198588">
    <property type="component" value="Unassembled WGS sequence"/>
</dbReference>